<evidence type="ECO:0000313" key="8">
    <source>
        <dbReference type="EMBL" id="ABS61427.1"/>
    </source>
</evidence>
<dbReference type="STRING" id="381764.Fnod_1584"/>
<evidence type="ECO:0000256" key="6">
    <source>
        <dbReference type="SAM" id="Phobius"/>
    </source>
</evidence>
<comment type="subcellular location">
    <subcellularLocation>
        <location evidence="1">Cell membrane</location>
        <topology evidence="1">Multi-pass membrane protein</topology>
    </subcellularLocation>
</comment>
<evidence type="ECO:0000256" key="1">
    <source>
        <dbReference type="ARBA" id="ARBA00004651"/>
    </source>
</evidence>
<dbReference type="AlphaFoldDB" id="A7HNE4"/>
<organism evidence="8 9">
    <name type="scientific">Fervidobacterium nodosum (strain ATCC 35602 / DSM 5306 / Rt17-B1)</name>
    <dbReference type="NCBI Taxonomy" id="381764"/>
    <lineage>
        <taxon>Bacteria</taxon>
        <taxon>Thermotogati</taxon>
        <taxon>Thermotogota</taxon>
        <taxon>Thermotogae</taxon>
        <taxon>Thermotogales</taxon>
        <taxon>Fervidobacteriaceae</taxon>
        <taxon>Fervidobacterium</taxon>
    </lineage>
</organism>
<dbReference type="KEGG" id="fno:Fnod_1584"/>
<feature type="transmembrane region" description="Helical" evidence="6">
    <location>
        <begin position="249"/>
        <end position="270"/>
    </location>
</feature>
<dbReference type="GO" id="GO:0140359">
    <property type="term" value="F:ABC-type transporter activity"/>
    <property type="evidence" value="ECO:0007669"/>
    <property type="project" value="InterPro"/>
</dbReference>
<dbReference type="GO" id="GO:0005886">
    <property type="term" value="C:plasma membrane"/>
    <property type="evidence" value="ECO:0007669"/>
    <property type="project" value="UniProtKB-SubCell"/>
</dbReference>
<proteinExistence type="predicted"/>
<dbReference type="HOGENOM" id="CLU_064505_0_0_0"/>
<dbReference type="eggNOG" id="COG1668">
    <property type="taxonomic scope" value="Bacteria"/>
</dbReference>
<evidence type="ECO:0000313" key="9">
    <source>
        <dbReference type="Proteomes" id="UP000002415"/>
    </source>
</evidence>
<dbReference type="EMBL" id="CP000771">
    <property type="protein sequence ID" value="ABS61427.1"/>
    <property type="molecule type" value="Genomic_DNA"/>
</dbReference>
<evidence type="ECO:0000256" key="2">
    <source>
        <dbReference type="ARBA" id="ARBA00022475"/>
    </source>
</evidence>
<evidence type="ECO:0000256" key="5">
    <source>
        <dbReference type="ARBA" id="ARBA00023136"/>
    </source>
</evidence>
<feature type="transmembrane region" description="Helical" evidence="6">
    <location>
        <begin position="215"/>
        <end position="242"/>
    </location>
</feature>
<dbReference type="Gene3D" id="3.40.1710.10">
    <property type="entry name" value="abc type-2 transporter like domain"/>
    <property type="match status" value="1"/>
</dbReference>
<evidence type="ECO:0000256" key="4">
    <source>
        <dbReference type="ARBA" id="ARBA00022989"/>
    </source>
</evidence>
<dbReference type="PANTHER" id="PTHR30294:SF29">
    <property type="entry name" value="MULTIDRUG ABC TRANSPORTER PERMEASE YBHS-RELATED"/>
    <property type="match status" value="1"/>
</dbReference>
<dbReference type="InterPro" id="IPR051449">
    <property type="entry name" value="ABC-2_transporter_component"/>
</dbReference>
<keyword evidence="2" id="KW-1003">Cell membrane</keyword>
<keyword evidence="5 6" id="KW-0472">Membrane</keyword>
<feature type="transmembrane region" description="Helical" evidence="6">
    <location>
        <begin position="343"/>
        <end position="362"/>
    </location>
</feature>
<dbReference type="OrthoDB" id="36814at2"/>
<protein>
    <submittedName>
        <fullName evidence="8">ABC-2 type transporter</fullName>
    </submittedName>
</protein>
<dbReference type="RefSeq" id="WP_011994729.1">
    <property type="nucleotide sequence ID" value="NC_009718.1"/>
</dbReference>
<keyword evidence="4 6" id="KW-1133">Transmembrane helix</keyword>
<sequence length="376" mass="42694">MEFLKFEFKRLFSRPFTYIVLFIVPLIFALISSSFFRSLSESDLRIGIYTLDKSPLSKFTVGVIVSLFKGGTIKYVDENYEKELQIGNLNAVVVIPKDFTNSLFAGKKTMLKYIPSPVNTELSAAAYLVFKRMFEDLGGGPFFNPKVLREMYTASNVPAPELVTEKSIDFSQVFATSMIFIITMFIGLLIGAGLITRDKEIGILKQFTLSNFSILNYLIIKFFTTLILSFMSGLLVYMYFLLKGFNMSTILVVLFIALNAIFYSSFGIFISSFSQNTLTSNLLSSTISVFFLLINGPFVNLSEIPSFFRKFVELLPTFRGSYIIRSVQFFGKPTNMLKNESKFILLSITISILFLLISWGRLNFTLLPDRINKESK</sequence>
<accession>A7HNE4</accession>
<gene>
    <name evidence="8" type="ordered locus">Fnod_1584</name>
</gene>
<feature type="transmembrane region" description="Helical" evidence="6">
    <location>
        <begin position="282"/>
        <end position="301"/>
    </location>
</feature>
<dbReference type="Proteomes" id="UP000002415">
    <property type="component" value="Chromosome"/>
</dbReference>
<name>A7HNE4_FERNB</name>
<evidence type="ECO:0000259" key="7">
    <source>
        <dbReference type="Pfam" id="PF12698"/>
    </source>
</evidence>
<feature type="transmembrane region" description="Helical" evidence="6">
    <location>
        <begin position="173"/>
        <end position="195"/>
    </location>
</feature>
<keyword evidence="9" id="KW-1185">Reference proteome</keyword>
<reference evidence="8 9" key="1">
    <citation type="submission" date="2007-07" db="EMBL/GenBank/DDBJ databases">
        <title>Complete sequence of Fervidobacterium nodosum Rt17-B1.</title>
        <authorList>
            <consortium name="US DOE Joint Genome Institute"/>
            <person name="Copeland A."/>
            <person name="Lucas S."/>
            <person name="Lapidus A."/>
            <person name="Barry K."/>
            <person name="Glavina del Rio T."/>
            <person name="Dalin E."/>
            <person name="Tice H."/>
            <person name="Pitluck S."/>
            <person name="Saunders E."/>
            <person name="Brettin T."/>
            <person name="Bruce D."/>
            <person name="Detter J.C."/>
            <person name="Han C."/>
            <person name="Schmutz J."/>
            <person name="Larimer F."/>
            <person name="Land M."/>
            <person name="Hauser L."/>
            <person name="Kyrpides N."/>
            <person name="Mikhailova N."/>
            <person name="Nelson K."/>
            <person name="Gogarten J.P."/>
            <person name="Noll K."/>
            <person name="Richardson P."/>
        </authorList>
    </citation>
    <scope>NUCLEOTIDE SEQUENCE [LARGE SCALE GENOMIC DNA]</scope>
    <source>
        <strain evidence="9">ATCC 35602 / DSM 5306 / Rt17-B1</strain>
    </source>
</reference>
<feature type="transmembrane region" description="Helical" evidence="6">
    <location>
        <begin position="16"/>
        <end position="36"/>
    </location>
</feature>
<keyword evidence="3 6" id="KW-0812">Transmembrane</keyword>
<evidence type="ECO:0000256" key="3">
    <source>
        <dbReference type="ARBA" id="ARBA00022692"/>
    </source>
</evidence>
<dbReference type="PANTHER" id="PTHR30294">
    <property type="entry name" value="MEMBRANE COMPONENT OF ABC TRANSPORTER YHHJ-RELATED"/>
    <property type="match status" value="1"/>
</dbReference>
<feature type="domain" description="ABC-2 type transporter transmembrane" evidence="7">
    <location>
        <begin position="17"/>
        <end position="357"/>
    </location>
</feature>
<reference evidence="8 9" key="2">
    <citation type="journal article" date="2009" name="Proc. Natl. Acad. Sci. U.S.A.">
        <title>On the chimeric nature, thermophilic origin, and phylogenetic placement of the Thermotogales.</title>
        <authorList>
            <person name="Zhaxybayeva O."/>
            <person name="Swithers K.S."/>
            <person name="Lapierre P."/>
            <person name="Fournier G.P."/>
            <person name="Bickhart D.M."/>
            <person name="DeBoy R.T."/>
            <person name="Nelson K.E."/>
            <person name="Nesbo C.L."/>
            <person name="Doolittle W.F."/>
            <person name="Gogarten J.P."/>
            <person name="Noll K.M."/>
        </authorList>
    </citation>
    <scope>NUCLEOTIDE SEQUENCE [LARGE SCALE GENOMIC DNA]</scope>
    <source>
        <strain evidence="9">ATCC 35602 / DSM 5306 / Rt17-B1</strain>
    </source>
</reference>
<dbReference type="Pfam" id="PF12698">
    <property type="entry name" value="ABC2_membrane_3"/>
    <property type="match status" value="1"/>
</dbReference>
<dbReference type="InterPro" id="IPR013525">
    <property type="entry name" value="ABC2_TM"/>
</dbReference>